<feature type="compositionally biased region" description="Low complexity" evidence="1">
    <location>
        <begin position="188"/>
        <end position="201"/>
    </location>
</feature>
<feature type="transmembrane region" description="Helical" evidence="2">
    <location>
        <begin position="57"/>
        <end position="75"/>
    </location>
</feature>
<comment type="caution">
    <text evidence="3">The sequence shown here is derived from an EMBL/GenBank/DDBJ whole genome shotgun (WGS) entry which is preliminary data.</text>
</comment>
<evidence type="ECO:0000313" key="3">
    <source>
        <dbReference type="EMBL" id="PZR82501.1"/>
    </source>
</evidence>
<sequence length="201" mass="20553">MSTAVFYVLAILIVLAALGAVLAPSTRMALLAVLAGGVLVGILLIAAGAYLLGAVALVAPSGCLLLVAAALRRYGYAPLLGDVPGPATAWPLSAAVAGGIGVLLVWVTNTRVDDTAHTPSGGQSLLTLLHYRTPISLGVAAILAVLAVGGALMIGRTGDDERVLDRAAEQRRLREQRARLRREHRAAARAQRAGSDAGAGR</sequence>
<name>A0A2W6AX02_9BACT</name>
<keyword evidence="2" id="KW-0472">Membrane</keyword>
<feature type="region of interest" description="Disordered" evidence="1">
    <location>
        <begin position="177"/>
        <end position="201"/>
    </location>
</feature>
<accession>A0A2W6AX02</accession>
<reference evidence="3 4" key="1">
    <citation type="journal article" date="2017" name="Nature">
        <title>Atmospheric trace gases support primary production in Antarctic desert surface soil.</title>
        <authorList>
            <person name="Ji M."/>
            <person name="Greening C."/>
            <person name="Vanwonterghem I."/>
            <person name="Carere C.R."/>
            <person name="Bay S.K."/>
            <person name="Steen J.A."/>
            <person name="Montgomery K."/>
            <person name="Lines T."/>
            <person name="Beardall J."/>
            <person name="van Dorst J."/>
            <person name="Snape I."/>
            <person name="Stott M.B."/>
            <person name="Hugenholtz P."/>
            <person name="Ferrari B.C."/>
        </authorList>
    </citation>
    <scope>NUCLEOTIDE SEQUENCE [LARGE SCALE GENOMIC DNA]</scope>
    <source>
        <strain evidence="3">RRmetagenome_bin12</strain>
    </source>
</reference>
<feature type="transmembrane region" description="Helical" evidence="2">
    <location>
        <begin position="135"/>
        <end position="154"/>
    </location>
</feature>
<feature type="transmembrane region" description="Helical" evidence="2">
    <location>
        <begin position="87"/>
        <end position="107"/>
    </location>
</feature>
<dbReference type="EMBL" id="QHBU01000070">
    <property type="protein sequence ID" value="PZR82501.1"/>
    <property type="molecule type" value="Genomic_DNA"/>
</dbReference>
<evidence type="ECO:0000313" key="4">
    <source>
        <dbReference type="Proteomes" id="UP000248724"/>
    </source>
</evidence>
<protein>
    <recommendedName>
        <fullName evidence="5">NADH-quinone oxidoreductase subunit J</fullName>
    </recommendedName>
</protein>
<feature type="transmembrane region" description="Helical" evidence="2">
    <location>
        <begin position="6"/>
        <end position="23"/>
    </location>
</feature>
<dbReference type="AlphaFoldDB" id="A0A2W6AX02"/>
<gene>
    <name evidence="3" type="ORF">DLM65_03660</name>
</gene>
<evidence type="ECO:0000256" key="1">
    <source>
        <dbReference type="SAM" id="MobiDB-lite"/>
    </source>
</evidence>
<keyword evidence="2" id="KW-1133">Transmembrane helix</keyword>
<feature type="transmembrane region" description="Helical" evidence="2">
    <location>
        <begin position="30"/>
        <end position="51"/>
    </location>
</feature>
<evidence type="ECO:0008006" key="5">
    <source>
        <dbReference type="Google" id="ProtNLM"/>
    </source>
</evidence>
<organism evidence="3 4">
    <name type="scientific">Candidatus Aeolococcus gillhamiae</name>
    <dbReference type="NCBI Taxonomy" id="3127015"/>
    <lineage>
        <taxon>Bacteria</taxon>
        <taxon>Bacillati</taxon>
        <taxon>Candidatus Dormiibacterota</taxon>
        <taxon>Candidatus Dormibacteria</taxon>
        <taxon>Candidatus Aeolococcales</taxon>
        <taxon>Candidatus Aeolococcaceae</taxon>
        <taxon>Candidatus Aeolococcus</taxon>
    </lineage>
</organism>
<keyword evidence="2" id="KW-0812">Transmembrane</keyword>
<dbReference type="Proteomes" id="UP000248724">
    <property type="component" value="Unassembled WGS sequence"/>
</dbReference>
<evidence type="ECO:0000256" key="2">
    <source>
        <dbReference type="SAM" id="Phobius"/>
    </source>
</evidence>
<proteinExistence type="predicted"/>